<organism evidence="2 3">
    <name type="scientific">Aristolochia fimbriata</name>
    <name type="common">White veined hardy Dutchman's pipe vine</name>
    <dbReference type="NCBI Taxonomy" id="158543"/>
    <lineage>
        <taxon>Eukaryota</taxon>
        <taxon>Viridiplantae</taxon>
        <taxon>Streptophyta</taxon>
        <taxon>Embryophyta</taxon>
        <taxon>Tracheophyta</taxon>
        <taxon>Spermatophyta</taxon>
        <taxon>Magnoliopsida</taxon>
        <taxon>Magnoliidae</taxon>
        <taxon>Piperales</taxon>
        <taxon>Aristolochiaceae</taxon>
        <taxon>Aristolochia</taxon>
    </lineage>
</organism>
<dbReference type="PANTHER" id="PTHR13848">
    <property type="entry name" value="PROTEIN YIPPEE-LIKE CG15309-RELATED"/>
    <property type="match status" value="1"/>
</dbReference>
<dbReference type="InterPro" id="IPR034751">
    <property type="entry name" value="Yippee"/>
</dbReference>
<keyword evidence="3" id="KW-1185">Reference proteome</keyword>
<evidence type="ECO:0000313" key="2">
    <source>
        <dbReference type="EMBL" id="KAG9451249.1"/>
    </source>
</evidence>
<name>A0AAV7ERN9_ARIFI</name>
<feature type="domain" description="Yippee" evidence="1">
    <location>
        <begin position="12"/>
        <end position="89"/>
    </location>
</feature>
<gene>
    <name evidence="2" type="ORF">H6P81_011214</name>
</gene>
<comment type="caution">
    <text evidence="2">The sequence shown here is derived from an EMBL/GenBank/DDBJ whole genome shotgun (WGS) entry which is preliminary data.</text>
</comment>
<accession>A0AAV7ERN9</accession>
<dbReference type="EMBL" id="JAINDJ010000004">
    <property type="protein sequence ID" value="KAG9451249.1"/>
    <property type="molecule type" value="Genomic_DNA"/>
</dbReference>
<reference evidence="2 3" key="1">
    <citation type="submission" date="2021-07" db="EMBL/GenBank/DDBJ databases">
        <title>The Aristolochia fimbriata genome: insights into angiosperm evolution, floral development and chemical biosynthesis.</title>
        <authorList>
            <person name="Jiao Y."/>
        </authorList>
    </citation>
    <scope>NUCLEOTIDE SEQUENCE [LARGE SCALE GENOMIC DNA]</scope>
    <source>
        <strain evidence="2">IBCAS-2021</strain>
        <tissue evidence="2">Leaf</tissue>
    </source>
</reference>
<evidence type="ECO:0000313" key="3">
    <source>
        <dbReference type="Proteomes" id="UP000825729"/>
    </source>
</evidence>
<sequence>MGRIFTVELDGNIYSCKHCRTHLAFDEDIVSKSFHCRYGKAYLFSNVREDDDDWDGNMRLLMTGAKSIQKGSLFLKGFRYWDLRDQITG</sequence>
<protein>
    <recommendedName>
        <fullName evidence="1">Yippee domain-containing protein</fullName>
    </recommendedName>
</protein>
<proteinExistence type="predicted"/>
<dbReference type="Proteomes" id="UP000825729">
    <property type="component" value="Unassembled WGS sequence"/>
</dbReference>
<evidence type="ECO:0000259" key="1">
    <source>
        <dbReference type="PROSITE" id="PS51792"/>
    </source>
</evidence>
<dbReference type="AlphaFoldDB" id="A0AAV7ERN9"/>
<dbReference type="InterPro" id="IPR039058">
    <property type="entry name" value="Yippee_fam"/>
</dbReference>
<dbReference type="PROSITE" id="PS51792">
    <property type="entry name" value="YIPPEE"/>
    <property type="match status" value="1"/>
</dbReference>